<keyword evidence="1" id="KW-1133">Transmembrane helix</keyword>
<feature type="transmembrane region" description="Helical" evidence="1">
    <location>
        <begin position="12"/>
        <end position="33"/>
    </location>
</feature>
<evidence type="ECO:0000313" key="5">
    <source>
        <dbReference type="Proteomes" id="UP000184203"/>
    </source>
</evidence>
<evidence type="ECO:0000313" key="2">
    <source>
        <dbReference type="EMBL" id="EFW92202.1"/>
    </source>
</evidence>
<evidence type="ECO:0000313" key="4">
    <source>
        <dbReference type="Proteomes" id="UP000003751"/>
    </source>
</evidence>
<dbReference type="Proteomes" id="UP000003751">
    <property type="component" value="Unassembled WGS sequence"/>
</dbReference>
<dbReference type="RefSeq" id="WP_007980078.1">
    <property type="nucleotide sequence ID" value="NZ_AEMG01000009.1"/>
</dbReference>
<dbReference type="EMBL" id="FRAN01000003">
    <property type="protein sequence ID" value="SHK91648.1"/>
    <property type="molecule type" value="Genomic_DNA"/>
</dbReference>
<proteinExistence type="predicted"/>
<reference evidence="3" key="2">
    <citation type="submission" date="2016-11" db="EMBL/GenBank/DDBJ databases">
        <authorList>
            <person name="Jaros S."/>
            <person name="Januszkiewicz K."/>
            <person name="Wedrychowicz H."/>
        </authorList>
    </citation>
    <scope>NUCLEOTIDE SEQUENCE [LARGE SCALE GENOMIC DNA]</scope>
    <source>
        <strain evidence="3">DX253</strain>
    </source>
</reference>
<feature type="transmembrane region" description="Helical" evidence="1">
    <location>
        <begin position="39"/>
        <end position="59"/>
    </location>
</feature>
<dbReference type="EMBL" id="AEMG01000009">
    <property type="protein sequence ID" value="EFW92202.1"/>
    <property type="molecule type" value="Genomic_DNA"/>
</dbReference>
<protein>
    <submittedName>
        <fullName evidence="2">Uncharacterized protein</fullName>
    </submittedName>
</protein>
<keyword evidence="1" id="KW-0812">Transmembrane</keyword>
<dbReference type="OrthoDB" id="375289at2157"/>
<evidence type="ECO:0000256" key="1">
    <source>
        <dbReference type="SAM" id="Phobius"/>
    </source>
</evidence>
<keyword evidence="5" id="KW-1185">Reference proteome</keyword>
<reference evidence="2 4" key="1">
    <citation type="journal article" date="2014" name="ISME J.">
        <title>Trehalose/2-sulfotrehalose biosynthesis and glycine-betaine uptake are widely spread mechanisms for osmoadaptation in the Halobacteriales.</title>
        <authorList>
            <person name="Youssef N.H."/>
            <person name="Savage-Ashlock K.N."/>
            <person name="McCully A.L."/>
            <person name="Luedtke B."/>
            <person name="Shaw E.I."/>
            <person name="Hoff W.D."/>
            <person name="Elshahed M.S."/>
        </authorList>
    </citation>
    <scope>NUCLEOTIDE SEQUENCE [LARGE SCALE GENOMIC DNA]</scope>
    <source>
        <strain evidence="2 4">DX253</strain>
    </source>
</reference>
<dbReference type="PATRIC" id="fig|797209.4.peg.2365"/>
<dbReference type="AlphaFoldDB" id="E7QUC3"/>
<gene>
    <name evidence="3" type="ORF">SAMN05444342_2611</name>
    <name evidence="2" type="ORF">ZOD2009_12015</name>
</gene>
<reference evidence="5" key="3">
    <citation type="submission" date="2016-11" db="EMBL/GenBank/DDBJ databases">
        <authorList>
            <person name="Varghese N."/>
            <person name="Submissions S."/>
        </authorList>
    </citation>
    <scope>NUCLEOTIDE SEQUENCE [LARGE SCALE GENOMIC DNA]</scope>
    <source>
        <strain evidence="5">DX253</strain>
    </source>
</reference>
<sequence>MDEDRIVWRLNLIIVLLCGITVFVAIPYLQFLLTHFPNFLFAVITALATMGGLVLLRTYQTVRS</sequence>
<organism evidence="2 4">
    <name type="scientific">Haladaptatus paucihalophilus DX253</name>
    <dbReference type="NCBI Taxonomy" id="797209"/>
    <lineage>
        <taxon>Archaea</taxon>
        <taxon>Methanobacteriati</taxon>
        <taxon>Methanobacteriota</taxon>
        <taxon>Stenosarchaea group</taxon>
        <taxon>Halobacteria</taxon>
        <taxon>Halobacteriales</taxon>
        <taxon>Haladaptataceae</taxon>
        <taxon>Haladaptatus</taxon>
    </lineage>
</organism>
<name>E7QUC3_HALPU</name>
<evidence type="ECO:0000313" key="3">
    <source>
        <dbReference type="EMBL" id="SHK91648.1"/>
    </source>
</evidence>
<accession>E7QUC3</accession>
<keyword evidence="1" id="KW-0472">Membrane</keyword>
<dbReference type="Proteomes" id="UP000184203">
    <property type="component" value="Unassembled WGS sequence"/>
</dbReference>